<reference evidence="1 2" key="1">
    <citation type="submission" date="2018-07" db="EMBL/GenBank/DDBJ databases">
        <title>Genome sequencing of Runella.</title>
        <authorList>
            <person name="Baek M.-G."/>
            <person name="Yi H."/>
        </authorList>
    </citation>
    <scope>NUCLEOTIDE SEQUENCE [LARGE SCALE GENOMIC DNA]</scope>
    <source>
        <strain evidence="1 2">HYN0085</strain>
    </source>
</reference>
<dbReference type="Gene3D" id="3.40.50.300">
    <property type="entry name" value="P-loop containing nucleotide triphosphate hydrolases"/>
    <property type="match status" value="1"/>
</dbReference>
<evidence type="ECO:0000313" key="2">
    <source>
        <dbReference type="Proteomes" id="UP000251993"/>
    </source>
</evidence>
<protein>
    <recommendedName>
        <fullName evidence="3">Uridine kinase</fullName>
    </recommendedName>
</protein>
<dbReference type="Proteomes" id="UP000251993">
    <property type="component" value="Chromosome"/>
</dbReference>
<evidence type="ECO:0000313" key="1">
    <source>
        <dbReference type="EMBL" id="AXE19429.1"/>
    </source>
</evidence>
<dbReference type="AlphaFoldDB" id="A0A344TLA8"/>
<proteinExistence type="predicted"/>
<sequence length="171" mass="20169">MIIGIGGRSRSGKTTLAETLVWHFRAQNKRAIALHQDDFVKILHDIPLIRDRTDWETPESIDFELLRKATGFLHQDFEVLVIEGVLAFVDDDLNALYDFCFFTHISEETFRIRKAADTRWGEEPVWYINHIWESFLKYGQPPQELKNLMIIDGEKPYQMGEIVEFLRHFDK</sequence>
<evidence type="ECO:0008006" key="3">
    <source>
        <dbReference type="Google" id="ProtNLM"/>
    </source>
</evidence>
<keyword evidence="2" id="KW-1185">Reference proteome</keyword>
<dbReference type="RefSeq" id="WP_114068201.1">
    <property type="nucleotide sequence ID" value="NZ_CP030850.1"/>
</dbReference>
<dbReference type="EMBL" id="CP030850">
    <property type="protein sequence ID" value="AXE19429.1"/>
    <property type="molecule type" value="Genomic_DNA"/>
</dbReference>
<dbReference type="PANTHER" id="PTHR10285">
    <property type="entry name" value="URIDINE KINASE"/>
    <property type="match status" value="1"/>
</dbReference>
<accession>A0A344TLA8</accession>
<gene>
    <name evidence="1" type="ORF">DR864_17610</name>
</gene>
<organism evidence="1 2">
    <name type="scientific">Runella rosea</name>
    <dbReference type="NCBI Taxonomy" id="2259595"/>
    <lineage>
        <taxon>Bacteria</taxon>
        <taxon>Pseudomonadati</taxon>
        <taxon>Bacteroidota</taxon>
        <taxon>Cytophagia</taxon>
        <taxon>Cytophagales</taxon>
        <taxon>Spirosomataceae</taxon>
        <taxon>Runella</taxon>
    </lineage>
</organism>
<dbReference type="InterPro" id="IPR027417">
    <property type="entry name" value="P-loop_NTPase"/>
</dbReference>
<dbReference type="KEGG" id="run:DR864_17610"/>
<name>A0A344TLA8_9BACT</name>
<dbReference type="SUPFAM" id="SSF52540">
    <property type="entry name" value="P-loop containing nucleoside triphosphate hydrolases"/>
    <property type="match status" value="1"/>
</dbReference>
<dbReference type="OrthoDB" id="949821at2"/>